<sequence length="93" mass="10213">MNIKKIAVIAGMTGVALLTLSGCTMWEDTLKGWESDTKGLPRVVTIYSKTGEVLKKYEGNNVRISDADNGTMIINLDGKRIQIQNADVIVEEK</sequence>
<proteinExistence type="predicted"/>
<evidence type="ECO:0000313" key="1">
    <source>
        <dbReference type="EMBL" id="SFL49532.1"/>
    </source>
</evidence>
<gene>
    <name evidence="1" type="ORF">SAMN05216438_11321</name>
</gene>
<dbReference type="RefSeq" id="WP_081354030.1">
    <property type="nucleotide sequence ID" value="NZ_FOTJ01000013.1"/>
</dbReference>
<protein>
    <recommendedName>
        <fullName evidence="3">DUF5052 domain-containing protein</fullName>
    </recommendedName>
</protein>
<dbReference type="AlphaFoldDB" id="A0A1I4I512"/>
<organism evidence="1 2">
    <name type="scientific">Lactococcus garvieae</name>
    <dbReference type="NCBI Taxonomy" id="1363"/>
    <lineage>
        <taxon>Bacteria</taxon>
        <taxon>Bacillati</taxon>
        <taxon>Bacillota</taxon>
        <taxon>Bacilli</taxon>
        <taxon>Lactobacillales</taxon>
        <taxon>Streptococcaceae</taxon>
        <taxon>Lactococcus</taxon>
    </lineage>
</organism>
<dbReference type="EMBL" id="FOTJ01000013">
    <property type="protein sequence ID" value="SFL49532.1"/>
    <property type="molecule type" value="Genomic_DNA"/>
</dbReference>
<evidence type="ECO:0000313" key="2">
    <source>
        <dbReference type="Proteomes" id="UP000181969"/>
    </source>
</evidence>
<accession>A0A1I4I512</accession>
<name>A0A1I4I512_9LACT</name>
<dbReference type="OrthoDB" id="3266677at2"/>
<reference evidence="1 2" key="1">
    <citation type="submission" date="2016-10" db="EMBL/GenBank/DDBJ databases">
        <authorList>
            <person name="de Groot N.N."/>
        </authorList>
    </citation>
    <scope>NUCLEOTIDE SEQUENCE [LARGE SCALE GENOMIC DNA]</scope>
    <source>
        <strain evidence="1 2">M79</strain>
    </source>
</reference>
<dbReference type="PROSITE" id="PS51257">
    <property type="entry name" value="PROKAR_LIPOPROTEIN"/>
    <property type="match status" value="1"/>
</dbReference>
<dbReference type="Proteomes" id="UP000181969">
    <property type="component" value="Unassembled WGS sequence"/>
</dbReference>
<evidence type="ECO:0008006" key="3">
    <source>
        <dbReference type="Google" id="ProtNLM"/>
    </source>
</evidence>